<dbReference type="AlphaFoldDB" id="A0AAN1WGK6"/>
<organism evidence="4 5">
    <name type="scientific">Marinagarivorans cellulosilyticus</name>
    <dbReference type="NCBI Taxonomy" id="2721545"/>
    <lineage>
        <taxon>Bacteria</taxon>
        <taxon>Pseudomonadati</taxon>
        <taxon>Pseudomonadota</taxon>
        <taxon>Gammaproteobacteria</taxon>
        <taxon>Cellvibrionales</taxon>
        <taxon>Cellvibrionaceae</taxon>
        <taxon>Marinagarivorans</taxon>
    </lineage>
</organism>
<dbReference type="Proteomes" id="UP001320119">
    <property type="component" value="Chromosome"/>
</dbReference>
<keyword evidence="3" id="KW-0732">Signal</keyword>
<proteinExistence type="predicted"/>
<accession>A0AAN1WGK6</accession>
<evidence type="ECO:0000256" key="3">
    <source>
        <dbReference type="SAM" id="SignalP"/>
    </source>
</evidence>
<dbReference type="RefSeq" id="WP_236986686.1">
    <property type="nucleotide sequence ID" value="NZ_AP023086.1"/>
</dbReference>
<reference evidence="4 5" key="1">
    <citation type="journal article" date="2022" name="IScience">
        <title>An ultrasensitive nanofiber-based assay for enzymatic hydrolysis and deep-sea microbial degradation of cellulose.</title>
        <authorList>
            <person name="Tsudome M."/>
            <person name="Tachioka M."/>
            <person name="Miyazaki M."/>
            <person name="Uchimura K."/>
            <person name="Tsuda M."/>
            <person name="Takaki Y."/>
            <person name="Deguchi S."/>
        </authorList>
    </citation>
    <scope>NUCLEOTIDE SEQUENCE [LARGE SCALE GENOMIC DNA]</scope>
    <source>
        <strain evidence="4 5">GE09</strain>
    </source>
</reference>
<evidence type="ECO:0000313" key="5">
    <source>
        <dbReference type="Proteomes" id="UP001320119"/>
    </source>
</evidence>
<name>A0AAN1WGK6_9GAMM</name>
<keyword evidence="5" id="KW-1185">Reference proteome</keyword>
<feature type="signal peptide" evidence="3">
    <location>
        <begin position="1"/>
        <end position="23"/>
    </location>
</feature>
<feature type="chain" id="PRO_5042880700" evidence="3">
    <location>
        <begin position="24"/>
        <end position="146"/>
    </location>
</feature>
<dbReference type="EMBL" id="AP023086">
    <property type="protein sequence ID" value="BCD97212.1"/>
    <property type="molecule type" value="Genomic_DNA"/>
</dbReference>
<feature type="compositionally biased region" description="Basic residues" evidence="1">
    <location>
        <begin position="96"/>
        <end position="113"/>
    </location>
</feature>
<evidence type="ECO:0000256" key="1">
    <source>
        <dbReference type="SAM" id="MobiDB-lite"/>
    </source>
</evidence>
<keyword evidence="2" id="KW-1133">Transmembrane helix</keyword>
<feature type="region of interest" description="Disordered" evidence="1">
    <location>
        <begin position="25"/>
        <end position="116"/>
    </location>
</feature>
<feature type="compositionally biased region" description="Basic and acidic residues" evidence="1">
    <location>
        <begin position="68"/>
        <end position="95"/>
    </location>
</feature>
<gene>
    <name evidence="4" type="ORF">MARGE09_P1413</name>
</gene>
<sequence length="146" mass="15530">MKRVLLALIAALPLVMLSANVVAGDGSGKNSAAPKHEEAAKKAAKQAAAKKNVKAEKKAKALAKKKAKREEELAKKAKAEAKKAAKEQAKREAKRVAKQAQKEKKHAKKKHAHSVPEIDAAGAALALGLLGGIAAIRRERRKSKQK</sequence>
<dbReference type="KEGG" id="marq:MARGE09_P1413"/>
<protein>
    <submittedName>
        <fullName evidence="4">Uncharacterized protein</fullName>
    </submittedName>
</protein>
<keyword evidence="2" id="KW-0812">Transmembrane</keyword>
<evidence type="ECO:0000313" key="4">
    <source>
        <dbReference type="EMBL" id="BCD97212.1"/>
    </source>
</evidence>
<keyword evidence="2" id="KW-0472">Membrane</keyword>
<evidence type="ECO:0000256" key="2">
    <source>
        <dbReference type="SAM" id="Phobius"/>
    </source>
</evidence>
<feature type="transmembrane region" description="Helical" evidence="2">
    <location>
        <begin position="118"/>
        <end position="136"/>
    </location>
</feature>